<dbReference type="AlphaFoldDB" id="A0AAE5AWT0"/>
<evidence type="ECO:0000259" key="2">
    <source>
        <dbReference type="Pfam" id="PF06863"/>
    </source>
</evidence>
<dbReference type="Proteomes" id="UP000436692">
    <property type="component" value="Unassembled WGS sequence"/>
</dbReference>
<dbReference type="InterPro" id="IPR037050">
    <property type="entry name" value="DUF1254_sf"/>
</dbReference>
<dbReference type="PANTHER" id="PTHR36509:SF2">
    <property type="entry name" value="BLL3101 PROTEIN"/>
    <property type="match status" value="1"/>
</dbReference>
<dbReference type="Gene3D" id="2.60.120.600">
    <property type="entry name" value="Domain of unknown function DUF1214, C-terminal domain"/>
    <property type="match status" value="1"/>
</dbReference>
<evidence type="ECO:0000313" key="3">
    <source>
        <dbReference type="EMBL" id="MUZ58791.1"/>
    </source>
</evidence>
<dbReference type="EMBL" id="WPHM01000007">
    <property type="protein sequence ID" value="MUZ58791.1"/>
    <property type="molecule type" value="Genomic_DNA"/>
</dbReference>
<sequence length="499" mass="54359">MALNHHLDLLKPHLDGSIANVQSVEATNRPADQPWHEDYAYGLGIQAYIWGFPWIYLTQLCWLWTSEGGQKLMEASGKKAPWAPINQIFNAPNLTTPATSDGGSPNCDTLYSTAWLDFSHGPLVLTVPTVTDRFYSIELASISSDNFAYVGLVATGKYGGNYLIAPSDWSGTVPDDVLDVLARCQTPIAFMLGRTGVNNSTTEDLDAAHAVQGQYRLTPLSHWQNPDAPAVTPHAQVPIGFDFNNPDGAWETMNRAMTANPPGIYPAPEQQALINLFATIGIGPNQHLGAQSNATLKGLRRAAEDGLSLLKQMSQGRGKEINQWNYPPLDLGRAGDKADYITRSALQALSGIVANDATQAVYINTWNDETGEQLSAQSQYKLTFDTHGDGFPPIVSGFNGFWSVTLYDNTYNLVPGSIAYTVNSTDPKYQSRDANGNLTILLQNEQPENLGDGVYWLQTPSDTGSGETATFFLILRVYVPAPEVSGSQLWAPPKIYKIG</sequence>
<accession>A0AAE5AWT0</accession>
<feature type="domain" description="DUF1214" evidence="1">
    <location>
        <begin position="359"/>
        <end position="481"/>
    </location>
</feature>
<evidence type="ECO:0000259" key="1">
    <source>
        <dbReference type="Pfam" id="PF06742"/>
    </source>
</evidence>
<gene>
    <name evidence="3" type="ORF">GOZ95_15230</name>
</gene>
<dbReference type="Pfam" id="PF06742">
    <property type="entry name" value="DUF1214"/>
    <property type="match status" value="1"/>
</dbReference>
<reference evidence="3 4" key="1">
    <citation type="submission" date="2019-12" db="EMBL/GenBank/DDBJ databases">
        <title>Whole-genome sequencing of Allorhizobium vitis.</title>
        <authorList>
            <person name="Gan H.M."/>
            <person name="Szegedi E."/>
            <person name="Burr T."/>
            <person name="Savka M.A."/>
        </authorList>
    </citation>
    <scope>NUCLEOTIDE SEQUENCE [LARGE SCALE GENOMIC DNA]</scope>
    <source>
        <strain evidence="3 4">CG989</strain>
    </source>
</reference>
<comment type="caution">
    <text evidence="3">The sequence shown here is derived from an EMBL/GenBank/DDBJ whole genome shotgun (WGS) entry which is preliminary data.</text>
</comment>
<dbReference type="InterPro" id="IPR010679">
    <property type="entry name" value="DUF1254"/>
</dbReference>
<dbReference type="SUPFAM" id="SSF160935">
    <property type="entry name" value="VPA0735-like"/>
    <property type="match status" value="1"/>
</dbReference>
<organism evidence="3 4">
    <name type="scientific">Agrobacterium vitis</name>
    <name type="common">Rhizobium vitis</name>
    <dbReference type="NCBI Taxonomy" id="373"/>
    <lineage>
        <taxon>Bacteria</taxon>
        <taxon>Pseudomonadati</taxon>
        <taxon>Pseudomonadota</taxon>
        <taxon>Alphaproteobacteria</taxon>
        <taxon>Hyphomicrobiales</taxon>
        <taxon>Rhizobiaceae</taxon>
        <taxon>Rhizobium/Agrobacterium group</taxon>
        <taxon>Agrobacterium</taxon>
    </lineage>
</organism>
<dbReference type="Gene3D" id="2.60.40.1610">
    <property type="entry name" value="Domain of unknown function DUF1254"/>
    <property type="match status" value="1"/>
</dbReference>
<proteinExistence type="predicted"/>
<dbReference type="PANTHER" id="PTHR36509">
    <property type="entry name" value="BLL3101 PROTEIN"/>
    <property type="match status" value="1"/>
</dbReference>
<feature type="domain" description="DUF1254" evidence="2">
    <location>
        <begin position="85"/>
        <end position="219"/>
    </location>
</feature>
<dbReference type="Pfam" id="PF06863">
    <property type="entry name" value="DUF1254"/>
    <property type="match status" value="1"/>
</dbReference>
<name>A0AAE5AWT0_AGRVI</name>
<dbReference type="InterPro" id="IPR010621">
    <property type="entry name" value="DUF1214"/>
</dbReference>
<protein>
    <submittedName>
        <fullName evidence="3">DUF1254 domain-containing protein</fullName>
    </submittedName>
</protein>
<dbReference type="InterPro" id="IPR037049">
    <property type="entry name" value="DUF1214_C_sf"/>
</dbReference>
<evidence type="ECO:0000313" key="4">
    <source>
        <dbReference type="Proteomes" id="UP000436692"/>
    </source>
</evidence>